<evidence type="ECO:0000313" key="2">
    <source>
        <dbReference type="Proteomes" id="UP001203036"/>
    </source>
</evidence>
<sequence>MAEADDTALVRVWDPLIRIGHWTLVAAFAIAWLSEDSASGLHSYAGYAIAAVVALRVAWGLVGPRHARFSDFITGPRRVLAYMRDLLSGQAERHIGHSPAGGAMTVALLAALALTALSGMATLAVEDGKGPLAGLVAAENLPNWTLEQDDHEAGHGNGEALEEVHEAAANATLVLIVLHIAGVLAASLAHRENLVRAMFTGRKSAR</sequence>
<name>A0ACC5ZV92_9RHOB</name>
<proteinExistence type="predicted"/>
<reference evidence="1" key="1">
    <citation type="submission" date="2022-06" db="EMBL/GenBank/DDBJ databases">
        <title>Lutimaribacter sp. EGI FJ00013, a novel bacterium isolated from a salt lake sediment enrichment.</title>
        <authorList>
            <person name="Gao L."/>
            <person name="Fang B.-Z."/>
            <person name="Li W.-J."/>
        </authorList>
    </citation>
    <scope>NUCLEOTIDE SEQUENCE</scope>
    <source>
        <strain evidence="1">EGI FJ00013</strain>
    </source>
</reference>
<dbReference type="Proteomes" id="UP001203036">
    <property type="component" value="Unassembled WGS sequence"/>
</dbReference>
<keyword evidence="2" id="KW-1185">Reference proteome</keyword>
<organism evidence="1 2">
    <name type="scientific">Lutimaribacter degradans</name>
    <dbReference type="NCBI Taxonomy" id="2945989"/>
    <lineage>
        <taxon>Bacteria</taxon>
        <taxon>Pseudomonadati</taxon>
        <taxon>Pseudomonadota</taxon>
        <taxon>Alphaproteobacteria</taxon>
        <taxon>Rhodobacterales</taxon>
        <taxon>Roseobacteraceae</taxon>
        <taxon>Lutimaribacter</taxon>
    </lineage>
</organism>
<comment type="caution">
    <text evidence="1">The sequence shown here is derived from an EMBL/GenBank/DDBJ whole genome shotgun (WGS) entry which is preliminary data.</text>
</comment>
<evidence type="ECO:0000313" key="1">
    <source>
        <dbReference type="EMBL" id="MCM2562264.1"/>
    </source>
</evidence>
<protein>
    <submittedName>
        <fullName evidence="1">Cytochrome b/b6 domain-containing protein</fullName>
    </submittedName>
</protein>
<dbReference type="EMBL" id="JAMQGO010000004">
    <property type="protein sequence ID" value="MCM2562264.1"/>
    <property type="molecule type" value="Genomic_DNA"/>
</dbReference>
<gene>
    <name evidence="1" type="ORF">M8744_08905</name>
</gene>
<accession>A0ACC5ZV92</accession>